<proteinExistence type="predicted"/>
<dbReference type="InterPro" id="IPR021309">
    <property type="entry name" value="YgaP-like_TM"/>
</dbReference>
<organism evidence="3">
    <name type="scientific">Sulfurovum sp. enrichment culture clone C5</name>
    <dbReference type="NCBI Taxonomy" id="497650"/>
    <lineage>
        <taxon>Bacteria</taxon>
        <taxon>Pseudomonadati</taxon>
        <taxon>Campylobacterota</taxon>
        <taxon>Epsilonproteobacteria</taxon>
        <taxon>Campylobacterales</taxon>
        <taxon>Sulfurovaceae</taxon>
        <taxon>Sulfurovum</taxon>
        <taxon>environmental samples</taxon>
    </lineage>
</organism>
<reference evidence="3" key="1">
    <citation type="submission" date="2015-11" db="EMBL/GenBank/DDBJ databases">
        <authorList>
            <person name="Zhang Y."/>
            <person name="Guo Z."/>
        </authorList>
    </citation>
    <scope>NUCLEOTIDE SEQUENCE</scope>
    <source>
        <strain evidence="3">BN30871</strain>
    </source>
</reference>
<feature type="domain" description="Inner membrane protein YgaP-like transmembrane" evidence="2">
    <location>
        <begin position="11"/>
        <end position="55"/>
    </location>
</feature>
<dbReference type="Pfam" id="PF11127">
    <property type="entry name" value="YgaP-like_TM"/>
    <property type="match status" value="1"/>
</dbReference>
<feature type="transmembrane region" description="Helical" evidence="1">
    <location>
        <begin position="12"/>
        <end position="35"/>
    </location>
</feature>
<protein>
    <recommendedName>
        <fullName evidence="2">Inner membrane protein YgaP-like transmembrane domain-containing protein</fullName>
    </recommendedName>
</protein>
<evidence type="ECO:0000313" key="3">
    <source>
        <dbReference type="EMBL" id="CUV65682.1"/>
    </source>
</evidence>
<gene>
    <name evidence="3" type="ORF">BN3087_410013</name>
</gene>
<accession>A0A0S4XMZ4</accession>
<evidence type="ECO:0000256" key="1">
    <source>
        <dbReference type="SAM" id="Phobius"/>
    </source>
</evidence>
<keyword evidence="1" id="KW-1133">Transmembrane helix</keyword>
<name>A0A0S4XMZ4_9BACT</name>
<dbReference type="EMBL" id="FAXN01000042">
    <property type="protein sequence ID" value="CUV65682.1"/>
    <property type="molecule type" value="Genomic_DNA"/>
</dbReference>
<evidence type="ECO:0000259" key="2">
    <source>
        <dbReference type="Pfam" id="PF11127"/>
    </source>
</evidence>
<keyword evidence="1" id="KW-0472">Membrane</keyword>
<dbReference type="AlphaFoldDB" id="A0A0S4XMZ4"/>
<sequence length="61" mass="6918">MDIVKIEKICRPLRIVVGLILIVAAFLTGTTWLYIGILPLFVGIMGWRPFCKFTGKCSFKE</sequence>
<keyword evidence="1" id="KW-0812">Transmembrane</keyword>